<dbReference type="InterPro" id="IPR053710">
    <property type="entry name" value="Arylamine_NAT_domain_sf"/>
</dbReference>
<evidence type="ECO:0000256" key="1">
    <source>
        <dbReference type="ARBA" id="ARBA00006547"/>
    </source>
</evidence>
<dbReference type="HOGENOM" id="CLU_049918_2_0_1"/>
<dbReference type="Pfam" id="PF00797">
    <property type="entry name" value="Acetyltransf_2"/>
    <property type="match status" value="1"/>
</dbReference>
<protein>
    <submittedName>
        <fullName evidence="2">Uncharacterized protein</fullName>
    </submittedName>
</protein>
<dbReference type="InterPro" id="IPR001447">
    <property type="entry name" value="Arylamine_N-AcTrfase"/>
</dbReference>
<comment type="similarity">
    <text evidence="1">Belongs to the arylamine N-acetyltransferase family.</text>
</comment>
<dbReference type="OrthoDB" id="10260017at2759"/>
<name>A0A084ASU4_STACB</name>
<evidence type="ECO:0000313" key="3">
    <source>
        <dbReference type="Proteomes" id="UP000028045"/>
    </source>
</evidence>
<gene>
    <name evidence="2" type="ORF">S7711_01151</name>
</gene>
<sequence length="319" mass="36751">MAQTYSREQLEEYFSFIELPAKYRLENNPTLDLDFLTALHVGQITTVPYDDLQLHYSADRHVSLDIPHLFRKIVQNGRGRGGYCLEASIFFLAVLRSLGFKVYPVGAKARPRVNGVPHDGFKGWVHMVNIVTLADGTRWMIDVGFGGDGPTKPVPLDEGKTIHNMGTQEARVVRDFIPGQTDFAPERRWWLYQCRNGPDKEWVSSHCFHDQVEWLMDDFLVTNHYVNYHPTCLVVSNVLVVKFLARQKEGEEGVREVYGKRMMYNEIVKENVTGKTQVVKVCETEEERVEALKKWFDIELTEEERMAIRGRATEIGPKN</sequence>
<proteinExistence type="inferred from homology"/>
<reference evidence="2 3" key="1">
    <citation type="journal article" date="2014" name="BMC Genomics">
        <title>Comparative genome sequencing reveals chemotype-specific gene clusters in the toxigenic black mold Stachybotrys.</title>
        <authorList>
            <person name="Semeiks J."/>
            <person name="Borek D."/>
            <person name="Otwinowski Z."/>
            <person name="Grishin N.V."/>
        </authorList>
    </citation>
    <scope>NUCLEOTIDE SEQUENCE [LARGE SCALE GENOMIC DNA]</scope>
    <source>
        <strain evidence="3">CBS 109288 / IBT 7711</strain>
    </source>
</reference>
<dbReference type="PANTHER" id="PTHR11786">
    <property type="entry name" value="N-HYDROXYARYLAMINE O-ACETYLTRANSFERASE"/>
    <property type="match status" value="1"/>
</dbReference>
<evidence type="ECO:0000313" key="2">
    <source>
        <dbReference type="EMBL" id="KEY68373.1"/>
    </source>
</evidence>
<dbReference type="GO" id="GO:0016407">
    <property type="term" value="F:acetyltransferase activity"/>
    <property type="evidence" value="ECO:0007669"/>
    <property type="project" value="InterPro"/>
</dbReference>
<dbReference type="SUPFAM" id="SSF54001">
    <property type="entry name" value="Cysteine proteinases"/>
    <property type="match status" value="1"/>
</dbReference>
<dbReference type="Gene3D" id="3.30.2140.20">
    <property type="match status" value="1"/>
</dbReference>
<dbReference type="InterPro" id="IPR038765">
    <property type="entry name" value="Papain-like_cys_pep_sf"/>
</dbReference>
<keyword evidence="3" id="KW-1185">Reference proteome</keyword>
<dbReference type="EMBL" id="KL648579">
    <property type="protein sequence ID" value="KEY68373.1"/>
    <property type="molecule type" value="Genomic_DNA"/>
</dbReference>
<accession>A0A084ASU4</accession>
<dbReference type="PANTHER" id="PTHR11786:SF0">
    <property type="entry name" value="ARYLAMINE N-ACETYLTRANSFERASE 4-RELATED"/>
    <property type="match status" value="1"/>
</dbReference>
<organism evidence="2 3">
    <name type="scientific">Stachybotrys chartarum (strain CBS 109288 / IBT 7711)</name>
    <name type="common">Toxic black mold</name>
    <name type="synonym">Stilbospora chartarum</name>
    <dbReference type="NCBI Taxonomy" id="1280523"/>
    <lineage>
        <taxon>Eukaryota</taxon>
        <taxon>Fungi</taxon>
        <taxon>Dikarya</taxon>
        <taxon>Ascomycota</taxon>
        <taxon>Pezizomycotina</taxon>
        <taxon>Sordariomycetes</taxon>
        <taxon>Hypocreomycetidae</taxon>
        <taxon>Hypocreales</taxon>
        <taxon>Stachybotryaceae</taxon>
        <taxon>Stachybotrys</taxon>
    </lineage>
</organism>
<dbReference type="AlphaFoldDB" id="A0A084ASU4"/>
<dbReference type="Proteomes" id="UP000028045">
    <property type="component" value="Unassembled WGS sequence"/>
</dbReference>